<gene>
    <name evidence="2" type="ORF">CQA66_05725</name>
</gene>
<dbReference type="AlphaFoldDB" id="A0A3D8J3A6"/>
<evidence type="ECO:0008006" key="4">
    <source>
        <dbReference type="Google" id="ProtNLM"/>
    </source>
</evidence>
<evidence type="ECO:0000256" key="1">
    <source>
        <dbReference type="SAM" id="Phobius"/>
    </source>
</evidence>
<protein>
    <recommendedName>
        <fullName evidence="4">Type II secretion system protein</fullName>
    </recommendedName>
</protein>
<name>A0A3D8J3A6_9HELI</name>
<dbReference type="RefSeq" id="WP_104762903.1">
    <property type="nucleotide sequence ID" value="NZ_FZPM01000011.1"/>
</dbReference>
<reference evidence="2 3" key="1">
    <citation type="submission" date="2018-04" db="EMBL/GenBank/DDBJ databases">
        <title>Novel Campyloabacter and Helicobacter Species and Strains.</title>
        <authorList>
            <person name="Mannion A.J."/>
            <person name="Shen Z."/>
            <person name="Fox J.G."/>
        </authorList>
    </citation>
    <scope>NUCLEOTIDE SEQUENCE [LARGE SCALE GENOMIC DNA]</scope>
    <source>
        <strain evidence="2 3">MIT 97-5075</strain>
    </source>
</reference>
<keyword evidence="1" id="KW-0812">Transmembrane</keyword>
<keyword evidence="1" id="KW-1133">Transmembrane helix</keyword>
<keyword evidence="3" id="KW-1185">Reference proteome</keyword>
<sequence length="142" mass="16695">MILRLFLQISKCFSFFELSLCLFIVSILCIPVMKYFHNNVLALERASLHIQILQKRLSAMSYQHYLKAQDNVSLEFQAILQQAITQNKFFSFQGRGKNQFRLTIGKEYAQFTLVENPKGIFALTCNPSQRLCRKIYHRKHTK</sequence>
<dbReference type="OrthoDB" id="5329883at2"/>
<keyword evidence="1" id="KW-0472">Membrane</keyword>
<feature type="transmembrane region" description="Helical" evidence="1">
    <location>
        <begin position="12"/>
        <end position="33"/>
    </location>
</feature>
<organism evidence="2 3">
    <name type="scientific">Helicobacter aurati</name>
    <dbReference type="NCBI Taxonomy" id="137778"/>
    <lineage>
        <taxon>Bacteria</taxon>
        <taxon>Pseudomonadati</taxon>
        <taxon>Campylobacterota</taxon>
        <taxon>Epsilonproteobacteria</taxon>
        <taxon>Campylobacterales</taxon>
        <taxon>Helicobacteraceae</taxon>
        <taxon>Helicobacter</taxon>
    </lineage>
</organism>
<dbReference type="Proteomes" id="UP000256424">
    <property type="component" value="Unassembled WGS sequence"/>
</dbReference>
<evidence type="ECO:0000313" key="3">
    <source>
        <dbReference type="Proteomes" id="UP000256424"/>
    </source>
</evidence>
<evidence type="ECO:0000313" key="2">
    <source>
        <dbReference type="EMBL" id="RDU71959.1"/>
    </source>
</evidence>
<comment type="caution">
    <text evidence="2">The sequence shown here is derived from an EMBL/GenBank/DDBJ whole genome shotgun (WGS) entry which is preliminary data.</text>
</comment>
<accession>A0A3D8J3A6</accession>
<dbReference type="EMBL" id="NXLW01000009">
    <property type="protein sequence ID" value="RDU71959.1"/>
    <property type="molecule type" value="Genomic_DNA"/>
</dbReference>
<proteinExistence type="predicted"/>